<dbReference type="InterPro" id="IPR028612">
    <property type="entry name" value="Topoisom_1_IA"/>
</dbReference>
<keyword evidence="5" id="KW-0862">Zinc</keyword>
<keyword evidence="9 10" id="KW-0413">Isomerase</keyword>
<feature type="region of interest" description="Interaction with DNA" evidence="10">
    <location>
        <begin position="243"/>
        <end position="248"/>
    </location>
</feature>
<dbReference type="NCBIfam" id="TIGR01051">
    <property type="entry name" value="topA_bact"/>
    <property type="match status" value="1"/>
</dbReference>
<dbReference type="Pfam" id="PF01396">
    <property type="entry name" value="Zn_ribbon_Top1"/>
    <property type="match status" value="2"/>
</dbReference>
<evidence type="ECO:0000256" key="10">
    <source>
        <dbReference type="HAMAP-Rule" id="MF_00952"/>
    </source>
</evidence>
<dbReference type="SMART" id="SM00437">
    <property type="entry name" value="TOP1Ac"/>
    <property type="match status" value="1"/>
</dbReference>
<dbReference type="PANTHER" id="PTHR42785">
    <property type="entry name" value="DNA TOPOISOMERASE, TYPE IA, CORE"/>
    <property type="match status" value="1"/>
</dbReference>
<name>A0A073J4D6_9BACT</name>
<dbReference type="PATRIC" id="fig|2754.20.peg.857"/>
<evidence type="ECO:0000256" key="3">
    <source>
        <dbReference type="ARBA" id="ARBA00022723"/>
    </source>
</evidence>
<feature type="domain" description="Topo IA-type catalytic" evidence="14">
    <location>
        <begin position="209"/>
        <end position="635"/>
    </location>
</feature>
<dbReference type="STRING" id="2754.EH55_03640"/>
<evidence type="ECO:0000256" key="6">
    <source>
        <dbReference type="ARBA" id="ARBA00022842"/>
    </source>
</evidence>
<keyword evidence="6" id="KW-0460">Magnesium</keyword>
<dbReference type="PROSITE" id="PS50880">
    <property type="entry name" value="TOPRIM"/>
    <property type="match status" value="1"/>
</dbReference>
<dbReference type="InterPro" id="IPR013497">
    <property type="entry name" value="Topo_IA_cen"/>
</dbReference>
<keyword evidence="16" id="KW-1185">Reference proteome</keyword>
<dbReference type="SUPFAM" id="SSF57783">
    <property type="entry name" value="Zinc beta-ribbon"/>
    <property type="match status" value="1"/>
</dbReference>
<comment type="subunit">
    <text evidence="10">Monomer.</text>
</comment>
<feature type="compositionally biased region" description="Low complexity" evidence="11">
    <location>
        <begin position="37"/>
        <end position="55"/>
    </location>
</feature>
<dbReference type="PRINTS" id="PR00417">
    <property type="entry name" value="PRTPISMRASEI"/>
</dbReference>
<keyword evidence="7 10" id="KW-0799">Topoisomerase</keyword>
<dbReference type="InterPro" id="IPR003602">
    <property type="entry name" value="Topo_IA_DNA-bd_dom"/>
</dbReference>
<evidence type="ECO:0000256" key="2">
    <source>
        <dbReference type="ARBA" id="ARBA00009446"/>
    </source>
</evidence>
<dbReference type="InterPro" id="IPR013498">
    <property type="entry name" value="Topo_IA_Znf"/>
</dbReference>
<dbReference type="CDD" id="cd03363">
    <property type="entry name" value="TOPRIM_TopoIA_TopoI"/>
    <property type="match status" value="1"/>
</dbReference>
<organism evidence="15 16">
    <name type="scientific">Synergistes jonesii</name>
    <dbReference type="NCBI Taxonomy" id="2754"/>
    <lineage>
        <taxon>Bacteria</taxon>
        <taxon>Thermotogati</taxon>
        <taxon>Synergistota</taxon>
        <taxon>Synergistia</taxon>
        <taxon>Synergistales</taxon>
        <taxon>Synergistaceae</taxon>
        <taxon>Synergistes</taxon>
    </lineage>
</organism>
<dbReference type="GO" id="GO:0008270">
    <property type="term" value="F:zinc ion binding"/>
    <property type="evidence" value="ECO:0007669"/>
    <property type="project" value="UniProtKB-KW"/>
</dbReference>
<dbReference type="Gene3D" id="3.40.50.140">
    <property type="match status" value="1"/>
</dbReference>
<dbReference type="GO" id="GO:0003677">
    <property type="term" value="F:DNA binding"/>
    <property type="evidence" value="ECO:0007669"/>
    <property type="project" value="UniProtKB-KW"/>
</dbReference>
<evidence type="ECO:0000256" key="9">
    <source>
        <dbReference type="ARBA" id="ARBA00023235"/>
    </source>
</evidence>
<dbReference type="GO" id="GO:0005694">
    <property type="term" value="C:chromosome"/>
    <property type="evidence" value="ECO:0007669"/>
    <property type="project" value="InterPro"/>
</dbReference>
<dbReference type="HAMAP" id="MF_00952">
    <property type="entry name" value="Topoisom_1_prok"/>
    <property type="match status" value="1"/>
</dbReference>
<dbReference type="InterPro" id="IPR013824">
    <property type="entry name" value="Topo_IA_cen_sub1"/>
</dbReference>
<evidence type="ECO:0000256" key="4">
    <source>
        <dbReference type="ARBA" id="ARBA00022771"/>
    </source>
</evidence>
<evidence type="ECO:0000256" key="8">
    <source>
        <dbReference type="ARBA" id="ARBA00023125"/>
    </source>
</evidence>
<dbReference type="CDD" id="cd00186">
    <property type="entry name" value="TOP1Ac"/>
    <property type="match status" value="1"/>
</dbReference>
<feature type="site" description="Interaction with DNA" evidence="10">
    <location>
        <position position="565"/>
    </location>
</feature>
<dbReference type="InterPro" id="IPR003601">
    <property type="entry name" value="Topo_IA_2"/>
</dbReference>
<dbReference type="InterPro" id="IPR034149">
    <property type="entry name" value="TOPRIM_TopoI"/>
</dbReference>
<evidence type="ECO:0000259" key="13">
    <source>
        <dbReference type="PROSITE" id="PS51999"/>
    </source>
</evidence>
<accession>A0A073J4D6</accession>
<evidence type="ECO:0000313" key="16">
    <source>
        <dbReference type="Proteomes" id="UP000027665"/>
    </source>
</evidence>
<proteinExistence type="inferred from homology"/>
<evidence type="ECO:0000256" key="11">
    <source>
        <dbReference type="SAM" id="MobiDB-lite"/>
    </source>
</evidence>
<evidence type="ECO:0000259" key="14">
    <source>
        <dbReference type="PROSITE" id="PS52039"/>
    </source>
</evidence>
<feature type="site" description="Interaction with DNA" evidence="10">
    <location>
        <position position="219"/>
    </location>
</feature>
<dbReference type="SMART" id="SM00436">
    <property type="entry name" value="TOP1Bc"/>
    <property type="match status" value="1"/>
</dbReference>
<evidence type="ECO:0000256" key="1">
    <source>
        <dbReference type="ARBA" id="ARBA00000213"/>
    </source>
</evidence>
<sequence length="754" mass="83857">MPAKKNTEDDGAKKEIKKSAGKSAKKKETAPEKKTAKAAAKKAAPGAKSAAAQASIEKKALKRASAKAPARKSGAKFAAYGGKTLVVVESPAKARTLEKILGPKYRVLASVGHVLDLPKGRLAIDVEHGFEPEYIQVRGKADLIKTLKGASAASAYTILASDPDREGEAIAWHLATLLGIETDRRCRIRMHEITERGVKSAISEPDVINMKLVEAQQARRVLDRLVGYELSPLLWYKVQRGLSAGRVQSVALRIVCEREEEIERFIPEEYWLIDVEAESADGRQYKLRVEKYKNKTFTIANEEEALKVEREIRAGTLVVDDFSTKESGREPNPPFRTSTLQQEASRRLGFAPKRTMRVAQSLYEGVDIPGRGPTGLITYMRTDSLRLAPEALEASRSFIAAAFGEKYLPERPREYAPKGRAQDAHEAIRATDASLSPESIKDHLTAEQFRLYELIWSRFIASQMRDAKVARTNLICSSADYQMKQSGAVVTFDGWGRVYPLGVKDVAMEPAVVGEELSVTEVTREQKFTQPQPRYTEAGLVKILEEKGIGRPSTYATIIDTLSLRGYVERGEEDKRLVPTKLGRVVNDFLVRYFPSIINEGFTANMEKELDQVESGGVEWKKLVSGFWDEFKPKVDDVSENAESMRPEPEKIGESCPECGKDLVIKRGRFGEFIACSGYPECKYTRKIVKSTGIKCPKCGEGELVRRRASKGKTAGRFFYGCTRYPECDYVSWKKPGKEGAAAEQPQETNDGDM</sequence>
<feature type="region of interest" description="Disordered" evidence="11">
    <location>
        <begin position="1"/>
        <end position="55"/>
    </location>
</feature>
<dbReference type="GO" id="GO:0006265">
    <property type="term" value="P:DNA topological change"/>
    <property type="evidence" value="ECO:0007669"/>
    <property type="project" value="UniProtKB-UniRule"/>
</dbReference>
<dbReference type="InterPro" id="IPR013825">
    <property type="entry name" value="Topo_IA_cen_sub2"/>
</dbReference>
<dbReference type="PROSITE" id="PS00396">
    <property type="entry name" value="TOPO_IA_1"/>
    <property type="match status" value="1"/>
</dbReference>
<dbReference type="Pfam" id="PF01751">
    <property type="entry name" value="Toprim"/>
    <property type="match status" value="1"/>
</dbReference>
<dbReference type="InterPro" id="IPR013826">
    <property type="entry name" value="Topo_IA_cen_sub3"/>
</dbReference>
<feature type="active site" description="O-(5'-phospho-DNA)-tyrosine intermediate" evidence="10">
    <location>
        <position position="379"/>
    </location>
</feature>
<comment type="caution">
    <text evidence="15">The sequence shown here is derived from an EMBL/GenBank/DDBJ whole genome shotgun (WGS) entry which is preliminary data.</text>
</comment>
<dbReference type="EC" id="5.6.2.1" evidence="10"/>
<dbReference type="eggNOG" id="COG0550">
    <property type="taxonomic scope" value="Bacteria"/>
</dbReference>
<comment type="catalytic activity">
    <reaction evidence="1 10">
        <text>ATP-independent breakage of single-stranded DNA, followed by passage and rejoining.</text>
        <dbReference type="EC" id="5.6.2.1"/>
    </reaction>
</comment>
<dbReference type="InterPro" id="IPR023405">
    <property type="entry name" value="Topo_IA_core_domain"/>
</dbReference>
<dbReference type="InterPro" id="IPR006171">
    <property type="entry name" value="TOPRIM_dom"/>
</dbReference>
<feature type="compositionally biased region" description="Basic and acidic residues" evidence="11">
    <location>
        <begin position="1"/>
        <end position="18"/>
    </location>
</feature>
<dbReference type="PANTHER" id="PTHR42785:SF1">
    <property type="entry name" value="DNA TOPOISOMERASE"/>
    <property type="match status" value="1"/>
</dbReference>
<dbReference type="Gene3D" id="3.30.65.10">
    <property type="entry name" value="Bacterial Topoisomerase I, domain 1"/>
    <property type="match status" value="2"/>
</dbReference>
<dbReference type="PROSITE" id="PS52039">
    <property type="entry name" value="TOPO_IA_2"/>
    <property type="match status" value="1"/>
</dbReference>
<dbReference type="Gene3D" id="1.10.460.10">
    <property type="entry name" value="Topoisomerase I, domain 2"/>
    <property type="match status" value="1"/>
</dbReference>
<protein>
    <recommendedName>
        <fullName evidence="10">DNA topoisomerase 1</fullName>
        <ecNumber evidence="10">5.6.2.1</ecNumber>
    </recommendedName>
    <alternativeName>
        <fullName evidence="10">DNA topoisomerase I</fullName>
    </alternativeName>
</protein>
<dbReference type="InterPro" id="IPR023406">
    <property type="entry name" value="Topo_IA_AS"/>
</dbReference>
<dbReference type="Gene3D" id="1.10.290.10">
    <property type="entry name" value="Topoisomerase I, domain 4"/>
    <property type="match status" value="1"/>
</dbReference>
<dbReference type="AlphaFoldDB" id="A0A073J4D6"/>
<evidence type="ECO:0000259" key="12">
    <source>
        <dbReference type="PROSITE" id="PS50880"/>
    </source>
</evidence>
<dbReference type="Gene3D" id="2.70.20.10">
    <property type="entry name" value="Topoisomerase I, domain 3"/>
    <property type="match status" value="1"/>
</dbReference>
<comment type="similarity">
    <text evidence="2 10">Belongs to the type IA topoisomerase family.</text>
</comment>
<keyword evidence="4" id="KW-0863">Zinc-finger</keyword>
<dbReference type="EMBL" id="JMKI01000026">
    <property type="protein sequence ID" value="KEJ92562.1"/>
    <property type="molecule type" value="Genomic_DNA"/>
</dbReference>
<dbReference type="InterPro" id="IPR010666">
    <property type="entry name" value="Znf_GRF"/>
</dbReference>
<dbReference type="SUPFAM" id="SSF56712">
    <property type="entry name" value="Prokaryotic type I DNA topoisomerase"/>
    <property type="match status" value="1"/>
</dbReference>
<feature type="site" description="Interaction with DNA" evidence="10">
    <location>
        <position position="113"/>
    </location>
</feature>
<dbReference type="SMART" id="SM00493">
    <property type="entry name" value="TOPRIM"/>
    <property type="match status" value="1"/>
</dbReference>
<feature type="site" description="Interaction with DNA" evidence="10">
    <location>
        <position position="220"/>
    </location>
</feature>
<dbReference type="InterPro" id="IPR005733">
    <property type="entry name" value="TopoI_bac-type"/>
</dbReference>
<feature type="compositionally biased region" description="Basic and acidic residues" evidence="11">
    <location>
        <begin position="26"/>
        <end position="35"/>
    </location>
</feature>
<dbReference type="RefSeq" id="WP_037975704.1">
    <property type="nucleotide sequence ID" value="NZ_JMKI01000026.1"/>
</dbReference>
<evidence type="ECO:0000313" key="15">
    <source>
        <dbReference type="EMBL" id="KEJ92562.1"/>
    </source>
</evidence>
<dbReference type="OrthoDB" id="9804262at2"/>
<feature type="domain" description="GRF-type" evidence="13">
    <location>
        <begin position="696"/>
        <end position="737"/>
    </location>
</feature>
<gene>
    <name evidence="10" type="primary">topA</name>
    <name evidence="15" type="ORF">EH55_03640</name>
</gene>
<feature type="site" description="Interaction with DNA" evidence="10">
    <location>
        <position position="381"/>
    </location>
</feature>
<dbReference type="PROSITE" id="PS51999">
    <property type="entry name" value="ZF_GRF"/>
    <property type="match status" value="1"/>
</dbReference>
<reference evidence="15 16" key="1">
    <citation type="submission" date="2014-04" db="EMBL/GenBank/DDBJ databases">
        <title>Draft Genome Sequence of Synergistes jonesii.</title>
        <authorList>
            <person name="Coil D.A."/>
            <person name="Eisen J.A."/>
            <person name="Holland-Moritz H.E."/>
        </authorList>
    </citation>
    <scope>NUCLEOTIDE SEQUENCE [LARGE SCALE GENOMIC DNA]</scope>
    <source>
        <strain evidence="15 16">78-1</strain>
    </source>
</reference>
<comment type="function">
    <text evidence="10">Releases the supercoiling and torsional tension of DNA, which is introduced during the DNA replication and transcription, by transiently cleaving and rejoining one strand of the DNA duplex. Introduces a single-strand break via transesterification at a target site in duplex DNA. The scissile phosphodiester is attacked by the catalytic tyrosine of the enzyme, resulting in the formation of a DNA-(5'-phosphotyrosyl)-enzyme intermediate and the expulsion of a 3'-OH DNA strand. The free DNA strand then undergoes passage around the unbroken strand, thus removing DNA supercoils. Finally, in the religation step, the DNA 3'-OH attacks the covalent intermediate to expel the active-site tyrosine and restore the DNA phosphodiester backbone.</text>
</comment>
<feature type="site" description="Interaction with DNA" evidence="10">
    <location>
        <position position="228"/>
    </location>
</feature>
<keyword evidence="8 10" id="KW-0238">DNA-binding</keyword>
<dbReference type="InterPro" id="IPR000380">
    <property type="entry name" value="Topo_IA"/>
</dbReference>
<evidence type="ECO:0000256" key="5">
    <source>
        <dbReference type="ARBA" id="ARBA00022833"/>
    </source>
</evidence>
<dbReference type="Proteomes" id="UP000027665">
    <property type="component" value="Unassembled WGS sequence"/>
</dbReference>
<feature type="site" description="Interaction with DNA" evidence="10">
    <location>
        <position position="235"/>
    </location>
</feature>
<dbReference type="GeneID" id="90983437"/>
<feature type="site" description="Interaction with DNA" evidence="10">
    <location>
        <position position="223"/>
    </location>
</feature>
<dbReference type="GO" id="GO:0003917">
    <property type="term" value="F:DNA topoisomerase type I (single strand cut, ATP-independent) activity"/>
    <property type="evidence" value="ECO:0007669"/>
    <property type="project" value="UniProtKB-UniRule"/>
</dbReference>
<evidence type="ECO:0000256" key="7">
    <source>
        <dbReference type="ARBA" id="ARBA00023029"/>
    </source>
</evidence>
<keyword evidence="3" id="KW-0479">Metal-binding</keyword>
<dbReference type="Pfam" id="PF01131">
    <property type="entry name" value="Topoisom_bac"/>
    <property type="match status" value="1"/>
</dbReference>
<feature type="domain" description="Toprim" evidence="12">
    <location>
        <begin position="83"/>
        <end position="193"/>
    </location>
</feature>